<organism evidence="4 5">
    <name type="scientific">Perca flavescens</name>
    <name type="common">American yellow perch</name>
    <name type="synonym">Morone flavescens</name>
    <dbReference type="NCBI Taxonomy" id="8167"/>
    <lineage>
        <taxon>Eukaryota</taxon>
        <taxon>Metazoa</taxon>
        <taxon>Chordata</taxon>
        <taxon>Craniata</taxon>
        <taxon>Vertebrata</taxon>
        <taxon>Euteleostomi</taxon>
        <taxon>Actinopterygii</taxon>
        <taxon>Neopterygii</taxon>
        <taxon>Teleostei</taxon>
        <taxon>Neoteleostei</taxon>
        <taxon>Acanthomorphata</taxon>
        <taxon>Eupercaria</taxon>
        <taxon>Perciformes</taxon>
        <taxon>Percoidei</taxon>
        <taxon>Percidae</taxon>
        <taxon>Percinae</taxon>
        <taxon>Perca</taxon>
    </lineage>
</organism>
<dbReference type="InterPro" id="IPR013106">
    <property type="entry name" value="Ig_V-set"/>
</dbReference>
<evidence type="ECO:0000313" key="4">
    <source>
        <dbReference type="EMBL" id="TDG99142.1"/>
    </source>
</evidence>
<dbReference type="GO" id="GO:0002376">
    <property type="term" value="P:immune system process"/>
    <property type="evidence" value="ECO:0007669"/>
    <property type="project" value="UniProtKB-KW"/>
</dbReference>
<comment type="caution">
    <text evidence="4">The sequence shown here is derived from an EMBL/GenBank/DDBJ whole genome shotgun (WGS) entry which is preliminary data.</text>
</comment>
<feature type="domain" description="Ig-like" evidence="3">
    <location>
        <begin position="1"/>
        <end position="78"/>
    </location>
</feature>
<proteinExistence type="predicted"/>
<dbReference type="GO" id="GO:0005886">
    <property type="term" value="C:plasma membrane"/>
    <property type="evidence" value="ECO:0007669"/>
    <property type="project" value="TreeGrafter"/>
</dbReference>
<dbReference type="STRING" id="8167.A0A484CAT9"/>
<name>A0A484CAT9_PERFV</name>
<evidence type="ECO:0000256" key="1">
    <source>
        <dbReference type="ARBA" id="ARBA00022729"/>
    </source>
</evidence>
<dbReference type="AlphaFoldDB" id="A0A484CAT9"/>
<evidence type="ECO:0000313" key="5">
    <source>
        <dbReference type="Proteomes" id="UP000295070"/>
    </source>
</evidence>
<keyword evidence="1" id="KW-0732">Signal</keyword>
<dbReference type="Pfam" id="PF07686">
    <property type="entry name" value="V-set"/>
    <property type="match status" value="1"/>
</dbReference>
<evidence type="ECO:0000256" key="2">
    <source>
        <dbReference type="ARBA" id="ARBA00022859"/>
    </source>
</evidence>
<protein>
    <recommendedName>
        <fullName evidence="3">Ig-like domain-containing protein</fullName>
    </recommendedName>
</protein>
<dbReference type="Gene3D" id="2.60.40.10">
    <property type="entry name" value="Immunoglobulins"/>
    <property type="match status" value="1"/>
</dbReference>
<dbReference type="PANTHER" id="PTHR23268:SF102">
    <property type="entry name" value="IMMUNOGLOBULIN V-SET DOMAIN-CONTAINING PROTEIN"/>
    <property type="match status" value="1"/>
</dbReference>
<dbReference type="InterPro" id="IPR013783">
    <property type="entry name" value="Ig-like_fold"/>
</dbReference>
<dbReference type="GO" id="GO:0007166">
    <property type="term" value="P:cell surface receptor signaling pathway"/>
    <property type="evidence" value="ECO:0007669"/>
    <property type="project" value="TreeGrafter"/>
</dbReference>
<dbReference type="SUPFAM" id="SSF48726">
    <property type="entry name" value="Immunoglobulin"/>
    <property type="match status" value="1"/>
</dbReference>
<dbReference type="PROSITE" id="PS50835">
    <property type="entry name" value="IG_LIKE"/>
    <property type="match status" value="1"/>
</dbReference>
<dbReference type="InterPro" id="IPR050413">
    <property type="entry name" value="TCR_beta_variable"/>
</dbReference>
<evidence type="ECO:0000259" key="3">
    <source>
        <dbReference type="PROSITE" id="PS50835"/>
    </source>
</evidence>
<dbReference type="PANTHER" id="PTHR23268">
    <property type="entry name" value="T-CELL RECEPTOR BETA CHAIN"/>
    <property type="match status" value="1"/>
</dbReference>
<dbReference type="Proteomes" id="UP000295070">
    <property type="component" value="Chromosome 20"/>
</dbReference>
<keyword evidence="2" id="KW-0391">Immunity</keyword>
<dbReference type="InterPro" id="IPR007110">
    <property type="entry name" value="Ig-like_dom"/>
</dbReference>
<accession>A0A484CAT9</accession>
<reference evidence="4 5" key="1">
    <citation type="submission" date="2019-01" db="EMBL/GenBank/DDBJ databases">
        <title>A chromosome-scale genome assembly of the yellow perch, Perca flavescens.</title>
        <authorList>
            <person name="Feron R."/>
            <person name="Morvezen R."/>
            <person name="Bestin A."/>
            <person name="Haffray P."/>
            <person name="Klopp C."/>
            <person name="Zahm M."/>
            <person name="Cabau C."/>
            <person name="Roques C."/>
            <person name="Donnadieu C."/>
            <person name="Bouchez O."/>
            <person name="Christie M."/>
            <person name="Larson W."/>
            <person name="Guiguen Y."/>
        </authorList>
    </citation>
    <scope>NUCLEOTIDE SEQUENCE [LARGE SCALE GENOMIC DNA]</scope>
    <source>
        <strain evidence="4">YP-PL-M2</strain>
        <tissue evidence="4">Blood</tissue>
    </source>
</reference>
<sequence>MNCSHNKDISHNQMYWYRQRPGETMTLVVYTVVGGQPDYGGAPQTKYSAIKEITEKDLQLEDSAVYFCAVSKHSDVTSVCLGLDVRQSPSDLITKPGDKVEIFCSHDKTDYRLML</sequence>
<keyword evidence="5" id="KW-1185">Reference proteome</keyword>
<dbReference type="InterPro" id="IPR036179">
    <property type="entry name" value="Ig-like_dom_sf"/>
</dbReference>
<dbReference type="EMBL" id="SCKG01000020">
    <property type="protein sequence ID" value="TDG99142.1"/>
    <property type="molecule type" value="Genomic_DNA"/>
</dbReference>
<gene>
    <name evidence="4" type="ORF">EPR50_G00208350</name>
</gene>